<evidence type="ECO:0000259" key="1">
    <source>
        <dbReference type="Pfam" id="PF03551"/>
    </source>
</evidence>
<dbReference type="SUPFAM" id="SSF46785">
    <property type="entry name" value="Winged helix' DNA-binding domain"/>
    <property type="match status" value="1"/>
</dbReference>
<protein>
    <submittedName>
        <fullName evidence="3">PadR family transcriptional regulator</fullName>
    </submittedName>
</protein>
<dbReference type="Gene3D" id="6.10.140.190">
    <property type="match status" value="1"/>
</dbReference>
<dbReference type="InterPro" id="IPR018309">
    <property type="entry name" value="Tscrpt_reg_PadR_C"/>
</dbReference>
<dbReference type="AlphaFoldDB" id="A0A8J6XKE0"/>
<dbReference type="Pfam" id="PF03551">
    <property type="entry name" value="PadR"/>
    <property type="match status" value="1"/>
</dbReference>
<dbReference type="Gene3D" id="1.10.10.10">
    <property type="entry name" value="Winged helix-like DNA-binding domain superfamily/Winged helix DNA-binding domain"/>
    <property type="match status" value="1"/>
</dbReference>
<organism evidence="3 4">
    <name type="scientific">Iningainema tapete BLCC-T55</name>
    <dbReference type="NCBI Taxonomy" id="2748662"/>
    <lineage>
        <taxon>Bacteria</taxon>
        <taxon>Bacillati</taxon>
        <taxon>Cyanobacteriota</taxon>
        <taxon>Cyanophyceae</taxon>
        <taxon>Nostocales</taxon>
        <taxon>Scytonemataceae</taxon>
        <taxon>Iningainema tapete</taxon>
    </lineage>
</organism>
<dbReference type="PANTHER" id="PTHR43252:SF6">
    <property type="entry name" value="NEGATIVE TRANSCRIPTION REGULATOR PADR"/>
    <property type="match status" value="1"/>
</dbReference>
<dbReference type="InterPro" id="IPR036390">
    <property type="entry name" value="WH_DNA-bd_sf"/>
</dbReference>
<dbReference type="EMBL" id="JACXAE010000091">
    <property type="protein sequence ID" value="MBD2776258.1"/>
    <property type="molecule type" value="Genomic_DNA"/>
</dbReference>
<proteinExistence type="predicted"/>
<accession>A0A8J6XKE0</accession>
<feature type="domain" description="Transcription regulator PadR C-terminal" evidence="2">
    <location>
        <begin position="97"/>
        <end position="179"/>
    </location>
</feature>
<dbReference type="InterPro" id="IPR005149">
    <property type="entry name" value="Tscrpt_reg_PadR_N"/>
</dbReference>
<dbReference type="Proteomes" id="UP000629098">
    <property type="component" value="Unassembled WGS sequence"/>
</dbReference>
<gene>
    <name evidence="3" type="ORF">ICL16_30415</name>
</gene>
<name>A0A8J6XKE0_9CYAN</name>
<feature type="domain" description="Transcription regulator PadR N-terminal" evidence="1">
    <location>
        <begin position="11"/>
        <end position="85"/>
    </location>
</feature>
<reference evidence="3" key="1">
    <citation type="submission" date="2020-09" db="EMBL/GenBank/DDBJ databases">
        <title>Iningainema tapete sp. nov. (Scytonemataceae, Cyanobacteria) from greenhouses in central Florida (USA) produces two types of nodularin with biosynthetic potential for microcystin-LR and anabaenopeptins.</title>
        <authorList>
            <person name="Berthold D.E."/>
            <person name="Lefler F.W."/>
            <person name="Huang I.-S."/>
            <person name="Abdulla H."/>
            <person name="Zimba P.V."/>
            <person name="Laughinghouse H.D. IV."/>
        </authorList>
    </citation>
    <scope>NUCLEOTIDE SEQUENCE</scope>
    <source>
        <strain evidence="3">BLCCT55</strain>
    </source>
</reference>
<comment type="caution">
    <text evidence="3">The sequence shown here is derived from an EMBL/GenBank/DDBJ whole genome shotgun (WGS) entry which is preliminary data.</text>
</comment>
<dbReference type="Pfam" id="PF10400">
    <property type="entry name" value="Vir_act_alpha_C"/>
    <property type="match status" value="1"/>
</dbReference>
<evidence type="ECO:0000313" key="3">
    <source>
        <dbReference type="EMBL" id="MBD2776258.1"/>
    </source>
</evidence>
<dbReference type="InterPro" id="IPR036388">
    <property type="entry name" value="WH-like_DNA-bd_sf"/>
</dbReference>
<sequence>MSRENKSKYAILGILSFGPKSGYDIKKKIETSTSNFWSESYGQIYPILKKLVEEGLATQAVEEQVGKPNRHVYQLTEKGQQELQQWLTEPVEPQVERIEILLKLFFGQQVSVADNIRHVQKFRDLQQELLQKYQAMEVQLKQHHKADNPNIPYWSIIISYKLHVTSSLINWCEQTLVNLNQLAEAKQDAQDVRT</sequence>
<evidence type="ECO:0000313" key="4">
    <source>
        <dbReference type="Proteomes" id="UP000629098"/>
    </source>
</evidence>
<dbReference type="PANTHER" id="PTHR43252">
    <property type="entry name" value="TRANSCRIPTIONAL REGULATOR YQJI"/>
    <property type="match status" value="1"/>
</dbReference>
<dbReference type="RefSeq" id="WP_190835332.1">
    <property type="nucleotide sequence ID" value="NZ_CAWPPI010000091.1"/>
</dbReference>
<evidence type="ECO:0000259" key="2">
    <source>
        <dbReference type="Pfam" id="PF10400"/>
    </source>
</evidence>
<keyword evidence="4" id="KW-1185">Reference proteome</keyword>